<reference evidence="1 2" key="1">
    <citation type="submission" date="2018-06" db="EMBL/GenBank/DDBJ databases">
        <authorList>
            <consortium name="Pathogen Informatics"/>
            <person name="Doyle S."/>
        </authorList>
    </citation>
    <scope>NUCLEOTIDE SEQUENCE [LARGE SCALE GENOMIC DNA]</scope>
    <source>
        <strain evidence="1 2">NCTC13315</strain>
    </source>
</reference>
<dbReference type="EMBL" id="UGNV01000001">
    <property type="protein sequence ID" value="STX29525.1"/>
    <property type="molecule type" value="Genomic_DNA"/>
</dbReference>
<dbReference type="InterPro" id="IPR021266">
    <property type="entry name" value="Kdo_hydroxlase"/>
</dbReference>
<dbReference type="RefSeq" id="WP_115303191.1">
    <property type="nucleotide sequence ID" value="NZ_CAAAHO010000002.1"/>
</dbReference>
<dbReference type="OrthoDB" id="21302at2"/>
<evidence type="ECO:0000313" key="1">
    <source>
        <dbReference type="EMBL" id="STX29525.1"/>
    </source>
</evidence>
<organism evidence="1 2">
    <name type="scientific">Legionella beliardensis</name>
    <dbReference type="NCBI Taxonomy" id="91822"/>
    <lineage>
        <taxon>Bacteria</taxon>
        <taxon>Pseudomonadati</taxon>
        <taxon>Pseudomonadota</taxon>
        <taxon>Gammaproteobacteria</taxon>
        <taxon>Legionellales</taxon>
        <taxon>Legionellaceae</taxon>
        <taxon>Legionella</taxon>
    </lineage>
</organism>
<name>A0A378I483_9GAMM</name>
<dbReference type="Pfam" id="PF11004">
    <property type="entry name" value="Kdo_hydroxy"/>
    <property type="match status" value="1"/>
</dbReference>
<gene>
    <name evidence="1" type="ORF">NCTC13315_02068</name>
</gene>
<evidence type="ECO:0000313" key="2">
    <source>
        <dbReference type="Proteomes" id="UP000254968"/>
    </source>
</evidence>
<sequence>MTESLFSLPILDLNQIDSTTQQASLQALESGNVIYFPNYFFNFPQLDKFLTEEILDGHHKNISFDYRTSKLGGIKKKTNDAFKLHIELKEFMQQYANFARNLVTTLLPQYQQHLQWGRTSYRPAQILGRPTSKRKDDTRLHVDSFAASPVNGLRILRVFCNINPHGEPRVWHLGEPFDRVIQRFAKQIPDYRASVAKLLKLVKVTKTLRSAYDHYQLQLHDRMKLDDNYQQTVEKKLINFAAQSTWLVFTDQVSHAALSGQFLLEQTFYLPVSAMASPNLSPLNYWQQEKLTSRQSE</sequence>
<keyword evidence="2" id="KW-1185">Reference proteome</keyword>
<proteinExistence type="predicted"/>
<protein>
    <submittedName>
        <fullName evidence="1">Protein of uncharacterized function (DUF2843)</fullName>
    </submittedName>
</protein>
<accession>A0A378I483</accession>
<dbReference type="AlphaFoldDB" id="A0A378I483"/>
<dbReference type="Proteomes" id="UP000254968">
    <property type="component" value="Unassembled WGS sequence"/>
</dbReference>